<accession>A0A6A1UWF4</accession>
<gene>
    <name evidence="2" type="ORF">CJ030_MR8G027389</name>
</gene>
<name>A0A6A1UWF4_9ROSI</name>
<dbReference type="AlphaFoldDB" id="A0A6A1UWF4"/>
<keyword evidence="3" id="KW-1185">Reference proteome</keyword>
<dbReference type="OrthoDB" id="1930784at2759"/>
<dbReference type="Proteomes" id="UP000516437">
    <property type="component" value="Chromosome 8"/>
</dbReference>
<dbReference type="EMBL" id="RXIC02000026">
    <property type="protein sequence ID" value="KAB1204764.1"/>
    <property type="molecule type" value="Genomic_DNA"/>
</dbReference>
<proteinExistence type="predicted"/>
<comment type="caution">
    <text evidence="2">The sequence shown here is derived from an EMBL/GenBank/DDBJ whole genome shotgun (WGS) entry which is preliminary data.</text>
</comment>
<organism evidence="2 3">
    <name type="scientific">Morella rubra</name>
    <name type="common">Chinese bayberry</name>
    <dbReference type="NCBI Taxonomy" id="262757"/>
    <lineage>
        <taxon>Eukaryota</taxon>
        <taxon>Viridiplantae</taxon>
        <taxon>Streptophyta</taxon>
        <taxon>Embryophyta</taxon>
        <taxon>Tracheophyta</taxon>
        <taxon>Spermatophyta</taxon>
        <taxon>Magnoliopsida</taxon>
        <taxon>eudicotyledons</taxon>
        <taxon>Gunneridae</taxon>
        <taxon>Pentapetalae</taxon>
        <taxon>rosids</taxon>
        <taxon>fabids</taxon>
        <taxon>Fagales</taxon>
        <taxon>Myricaceae</taxon>
        <taxon>Morella</taxon>
    </lineage>
</organism>
<feature type="region of interest" description="Disordered" evidence="1">
    <location>
        <begin position="22"/>
        <end position="76"/>
    </location>
</feature>
<evidence type="ECO:0000313" key="2">
    <source>
        <dbReference type="EMBL" id="KAB1204764.1"/>
    </source>
</evidence>
<evidence type="ECO:0000313" key="3">
    <source>
        <dbReference type="Proteomes" id="UP000516437"/>
    </source>
</evidence>
<protein>
    <submittedName>
        <fullName evidence="2">Uncharacterized protein</fullName>
    </submittedName>
</protein>
<sequence length="76" mass="8411">MAGDQKPTFLATPVCSKAASFTDANHVKGENRDREGDKAQNCETMKKDVDDHDVHAAAEDNNRESEETSEAQDHHQ</sequence>
<evidence type="ECO:0000256" key="1">
    <source>
        <dbReference type="SAM" id="MobiDB-lite"/>
    </source>
</evidence>
<feature type="compositionally biased region" description="Basic and acidic residues" evidence="1">
    <location>
        <begin position="25"/>
        <end position="76"/>
    </location>
</feature>
<reference evidence="2 3" key="1">
    <citation type="journal article" date="2019" name="Plant Biotechnol. J.">
        <title>The red bayberry genome and genetic basis of sex determination.</title>
        <authorList>
            <person name="Jia H.M."/>
            <person name="Jia H.J."/>
            <person name="Cai Q.L."/>
            <person name="Wang Y."/>
            <person name="Zhao H.B."/>
            <person name="Yang W.F."/>
            <person name="Wang G.Y."/>
            <person name="Li Y.H."/>
            <person name="Zhan D.L."/>
            <person name="Shen Y.T."/>
            <person name="Niu Q.F."/>
            <person name="Chang L."/>
            <person name="Qiu J."/>
            <person name="Zhao L."/>
            <person name="Xie H.B."/>
            <person name="Fu W.Y."/>
            <person name="Jin J."/>
            <person name="Li X.W."/>
            <person name="Jiao Y."/>
            <person name="Zhou C.C."/>
            <person name="Tu T."/>
            <person name="Chai C.Y."/>
            <person name="Gao J.L."/>
            <person name="Fan L.J."/>
            <person name="van de Weg E."/>
            <person name="Wang J.Y."/>
            <person name="Gao Z.S."/>
        </authorList>
    </citation>
    <scope>NUCLEOTIDE SEQUENCE [LARGE SCALE GENOMIC DNA]</scope>
    <source>
        <tissue evidence="2">Leaves</tissue>
    </source>
</reference>